<reference evidence="4 5" key="1">
    <citation type="submission" date="2021-04" db="EMBL/GenBank/DDBJ databases">
        <authorList>
            <person name="Bliznina A."/>
        </authorList>
    </citation>
    <scope>NUCLEOTIDE SEQUENCE [LARGE SCALE GENOMIC DNA]</scope>
</reference>
<keyword evidence="5" id="KW-1185">Reference proteome</keyword>
<dbReference type="InterPro" id="IPR000571">
    <property type="entry name" value="Znf_CCCH"/>
</dbReference>
<protein>
    <submittedName>
        <fullName evidence="4">Oidioi.mRNA.OKI2018_I69.PAR.g11453.t1.cds</fullName>
    </submittedName>
</protein>
<feature type="region of interest" description="Disordered" evidence="2">
    <location>
        <begin position="1"/>
        <end position="45"/>
    </location>
</feature>
<accession>A0ABN7RVL9</accession>
<evidence type="ECO:0000256" key="2">
    <source>
        <dbReference type="SAM" id="MobiDB-lite"/>
    </source>
</evidence>
<feature type="compositionally biased region" description="Acidic residues" evidence="2">
    <location>
        <begin position="10"/>
        <end position="24"/>
    </location>
</feature>
<dbReference type="PROSITE" id="PS50103">
    <property type="entry name" value="ZF_C3H1"/>
    <property type="match status" value="1"/>
</dbReference>
<dbReference type="Proteomes" id="UP001158576">
    <property type="component" value="Chromosome PAR"/>
</dbReference>
<proteinExistence type="predicted"/>
<gene>
    <name evidence="4" type="ORF">OKIOD_LOCUS3011</name>
</gene>
<dbReference type="EMBL" id="OU015568">
    <property type="protein sequence ID" value="CAG5087086.1"/>
    <property type="molecule type" value="Genomic_DNA"/>
</dbReference>
<evidence type="ECO:0000259" key="3">
    <source>
        <dbReference type="PROSITE" id="PS50103"/>
    </source>
</evidence>
<feature type="region of interest" description="Disordered" evidence="2">
    <location>
        <begin position="190"/>
        <end position="216"/>
    </location>
</feature>
<evidence type="ECO:0000313" key="4">
    <source>
        <dbReference type="EMBL" id="CAG5087086.1"/>
    </source>
</evidence>
<evidence type="ECO:0000256" key="1">
    <source>
        <dbReference type="PROSITE-ProRule" id="PRU00723"/>
    </source>
</evidence>
<feature type="domain" description="C3H1-type" evidence="3">
    <location>
        <begin position="95"/>
        <end position="122"/>
    </location>
</feature>
<sequence>MDLIGAYSDSDSEEEQPEVEAEEPEVQKVKPKVRLPPPDLTTASTRADEVKKVIYRSQDSVFVSNYDREEQAARKVLEQHVALTDNQAHKFEKERDGKKICWNFRKGRCYKGHNCPLYHDGDLKNTVVAEKNIDQHVRIANRGPSDSDMKRLLAADHADDEPGQIARKKKRHGLTDKLAPVKGAMKNLEELDRKRNPHRYMPQKLPDNAVIKQFPK</sequence>
<dbReference type="Gene3D" id="4.10.1000.10">
    <property type="entry name" value="Zinc finger, CCCH-type"/>
    <property type="match status" value="1"/>
</dbReference>
<keyword evidence="1" id="KW-0863">Zinc-finger</keyword>
<keyword evidence="1" id="KW-0479">Metal-binding</keyword>
<feature type="zinc finger region" description="C3H1-type" evidence="1">
    <location>
        <begin position="95"/>
        <end position="122"/>
    </location>
</feature>
<organism evidence="4 5">
    <name type="scientific">Oikopleura dioica</name>
    <name type="common">Tunicate</name>
    <dbReference type="NCBI Taxonomy" id="34765"/>
    <lineage>
        <taxon>Eukaryota</taxon>
        <taxon>Metazoa</taxon>
        <taxon>Chordata</taxon>
        <taxon>Tunicata</taxon>
        <taxon>Appendicularia</taxon>
        <taxon>Copelata</taxon>
        <taxon>Oikopleuridae</taxon>
        <taxon>Oikopleura</taxon>
    </lineage>
</organism>
<evidence type="ECO:0000313" key="5">
    <source>
        <dbReference type="Proteomes" id="UP001158576"/>
    </source>
</evidence>
<name>A0ABN7RVL9_OIKDI</name>
<keyword evidence="1" id="KW-0862">Zinc</keyword>